<proteinExistence type="predicted"/>
<evidence type="ECO:0000313" key="3">
    <source>
        <dbReference type="Proteomes" id="UP000007635"/>
    </source>
</evidence>
<dbReference type="Ensembl" id="ENSGACT00000077094.1">
    <property type="protein sequence ID" value="ENSGACP00000068768.1"/>
    <property type="gene ID" value="ENSGACG00000030842.1"/>
</dbReference>
<keyword evidence="3" id="KW-1185">Reference proteome</keyword>
<feature type="domain" description="F-box" evidence="1">
    <location>
        <begin position="32"/>
        <end position="78"/>
    </location>
</feature>
<dbReference type="PROSITE" id="PS50181">
    <property type="entry name" value="FBOX"/>
    <property type="match status" value="1"/>
</dbReference>
<dbReference type="GeneTree" id="ENSGT00390000013269"/>
<dbReference type="AlphaFoldDB" id="A0AAQ4S0R1"/>
<dbReference type="KEGG" id="gat:120809576"/>
<dbReference type="GO" id="GO:0019005">
    <property type="term" value="C:SCF ubiquitin ligase complex"/>
    <property type="evidence" value="ECO:0007669"/>
    <property type="project" value="TreeGrafter"/>
</dbReference>
<dbReference type="PANTHER" id="PTHR16008:SF6">
    <property type="entry name" value="SI:DKEY-12E7.1"/>
    <property type="match status" value="1"/>
</dbReference>
<sequence>MSTDIVSSPRVMSPRKRPLVPVSRRRKAADSHFPFNHLPIECQLHVLCFLNEVDKCSCALVCSSWSRLVRSWKLWRVADYSRRGVFHLAQQGLLVSNREFERWKAWVHHYTHHLISRRASLLTLKASFDLGDRCNKWCELLSRLLDNVQCRDLSHLDLNWTFTLLEPLDLRVHASSSSHQDYVTKMDQVTSFQGLLTKLTLRCPRVSKMRLHFDWSDESVSLLTRFQQLRVLELKYFWVFKGVTPTTLQSLAKSLPNLRSLTLQILVPLRNLGVSYTLESPSLEFLDVSPSRGLVFSRLQLPALRELRATRIVRGITLDRRTRLRIQSRWPCLYRVLQEGTPKLQALNSERLLPTWREGGYGELSAILEQSCYCIQHQDSWLW</sequence>
<dbReference type="InterPro" id="IPR036047">
    <property type="entry name" value="F-box-like_dom_sf"/>
</dbReference>
<dbReference type="Proteomes" id="UP000007635">
    <property type="component" value="Chromosome XIX"/>
</dbReference>
<dbReference type="PANTHER" id="PTHR16008">
    <property type="entry name" value="F-BOX ONLY PROTEIN 4"/>
    <property type="match status" value="1"/>
</dbReference>
<reference evidence="2" key="2">
    <citation type="submission" date="2025-08" db="UniProtKB">
        <authorList>
            <consortium name="Ensembl"/>
        </authorList>
    </citation>
    <scope>IDENTIFICATION</scope>
</reference>
<dbReference type="Pfam" id="PF00646">
    <property type="entry name" value="F-box"/>
    <property type="match status" value="1"/>
</dbReference>
<reference evidence="2 3" key="1">
    <citation type="journal article" date="2021" name="G3 (Bethesda)">
        <title>Improved contiguity of the threespine stickleback genome using long-read sequencing.</title>
        <authorList>
            <person name="Nath S."/>
            <person name="Shaw D.E."/>
            <person name="White M.A."/>
        </authorList>
    </citation>
    <scope>NUCLEOTIDE SEQUENCE [LARGE SCALE GENOMIC DNA]</scope>
    <source>
        <strain evidence="2 3">Lake Benthic</strain>
    </source>
</reference>
<name>A0AAQ4S0R1_GASAC</name>
<evidence type="ECO:0000259" key="1">
    <source>
        <dbReference type="PROSITE" id="PS50181"/>
    </source>
</evidence>
<dbReference type="SUPFAM" id="SSF81383">
    <property type="entry name" value="F-box domain"/>
    <property type="match status" value="1"/>
</dbReference>
<dbReference type="Gene3D" id="3.80.10.10">
    <property type="entry name" value="Ribonuclease Inhibitor"/>
    <property type="match status" value="1"/>
</dbReference>
<dbReference type="SMART" id="SM00256">
    <property type="entry name" value="FBOX"/>
    <property type="match status" value="1"/>
</dbReference>
<accession>A0AAQ4S0R1</accession>
<evidence type="ECO:0000313" key="2">
    <source>
        <dbReference type="Ensembl" id="ENSGACP00000068768.1"/>
    </source>
</evidence>
<dbReference type="GO" id="GO:0031146">
    <property type="term" value="P:SCF-dependent proteasomal ubiquitin-dependent protein catabolic process"/>
    <property type="evidence" value="ECO:0007669"/>
    <property type="project" value="InterPro"/>
</dbReference>
<dbReference type="InterPro" id="IPR001810">
    <property type="entry name" value="F-box_dom"/>
</dbReference>
<dbReference type="InterPro" id="IPR039588">
    <property type="entry name" value="FBXO4"/>
</dbReference>
<dbReference type="GO" id="GO:0000209">
    <property type="term" value="P:protein polyubiquitination"/>
    <property type="evidence" value="ECO:0007669"/>
    <property type="project" value="TreeGrafter"/>
</dbReference>
<dbReference type="SUPFAM" id="SSF52047">
    <property type="entry name" value="RNI-like"/>
    <property type="match status" value="1"/>
</dbReference>
<dbReference type="InterPro" id="IPR032675">
    <property type="entry name" value="LRR_dom_sf"/>
</dbReference>
<protein>
    <submittedName>
        <fullName evidence="2">Si:dkey-12e7.1</fullName>
    </submittedName>
</protein>
<reference evidence="2" key="3">
    <citation type="submission" date="2025-09" db="UniProtKB">
        <authorList>
            <consortium name="Ensembl"/>
        </authorList>
    </citation>
    <scope>IDENTIFICATION</scope>
</reference>
<dbReference type="RefSeq" id="XP_040019414.1">
    <property type="nucleotide sequence ID" value="XM_040163480.1"/>
</dbReference>
<dbReference type="GeneID" id="120809576"/>
<dbReference type="Gene3D" id="1.20.1280.50">
    <property type="match status" value="1"/>
</dbReference>
<organism evidence="2 3">
    <name type="scientific">Gasterosteus aculeatus aculeatus</name>
    <name type="common">three-spined stickleback</name>
    <dbReference type="NCBI Taxonomy" id="481459"/>
    <lineage>
        <taxon>Eukaryota</taxon>
        <taxon>Metazoa</taxon>
        <taxon>Chordata</taxon>
        <taxon>Craniata</taxon>
        <taxon>Vertebrata</taxon>
        <taxon>Euteleostomi</taxon>
        <taxon>Actinopterygii</taxon>
        <taxon>Neopterygii</taxon>
        <taxon>Teleostei</taxon>
        <taxon>Neoteleostei</taxon>
        <taxon>Acanthomorphata</taxon>
        <taxon>Eupercaria</taxon>
        <taxon>Perciformes</taxon>
        <taxon>Cottioidei</taxon>
        <taxon>Gasterosteales</taxon>
        <taxon>Gasterosteidae</taxon>
        <taxon>Gasterosteus</taxon>
    </lineage>
</organism>